<proteinExistence type="predicted"/>
<dbReference type="Pfam" id="PF03050">
    <property type="entry name" value="DDE_Tnp_IS66"/>
    <property type="match status" value="1"/>
</dbReference>
<dbReference type="PATRIC" id="fig|1348973.3.peg.1816"/>
<dbReference type="Pfam" id="PF13007">
    <property type="entry name" value="LZ_Tnp_IS66"/>
    <property type="match status" value="1"/>
</dbReference>
<evidence type="ECO:0000259" key="3">
    <source>
        <dbReference type="Pfam" id="PF03050"/>
    </source>
</evidence>
<feature type="domain" description="Transposase IS66 zinc-finger binding" evidence="4">
    <location>
        <begin position="158"/>
        <end position="201"/>
    </location>
</feature>
<dbReference type="InterPro" id="IPR024474">
    <property type="entry name" value="Znf_dom_IS66"/>
</dbReference>
<comment type="caution">
    <text evidence="6">The sequence shown here is derived from an EMBL/GenBank/DDBJ whole genome shotgun (WGS) entry which is preliminary data.</text>
</comment>
<accession>A0A072NP46</accession>
<name>A0A072NP46_SCHAZ</name>
<organism evidence="6 7">
    <name type="scientific">Schinkia azotoformans MEV2011</name>
    <dbReference type="NCBI Taxonomy" id="1348973"/>
    <lineage>
        <taxon>Bacteria</taxon>
        <taxon>Bacillati</taxon>
        <taxon>Bacillota</taxon>
        <taxon>Bacilli</taxon>
        <taxon>Bacillales</taxon>
        <taxon>Bacillaceae</taxon>
        <taxon>Calidifontibacillus/Schinkia group</taxon>
        <taxon>Schinkia</taxon>
    </lineage>
</organism>
<dbReference type="PANTHER" id="PTHR33678">
    <property type="entry name" value="BLL1576 PROTEIN"/>
    <property type="match status" value="1"/>
</dbReference>
<feature type="coiled-coil region" evidence="1">
    <location>
        <begin position="36"/>
        <end position="84"/>
    </location>
</feature>
<keyword evidence="1" id="KW-0175">Coiled coil</keyword>
<dbReference type="InterPro" id="IPR052344">
    <property type="entry name" value="Transposase-related"/>
</dbReference>
<reference evidence="6 7" key="1">
    <citation type="submission" date="2014-04" db="EMBL/GenBank/DDBJ databases">
        <title>Draft genome sequence of Bacillus azotoformans MEV2011, a (co-) denitrifying strain unable to grow in the presence of oxygen.</title>
        <authorList>
            <person name="Nielsen M."/>
            <person name="Schreiber L."/>
            <person name="Finster K."/>
            <person name="Schramm A."/>
        </authorList>
    </citation>
    <scope>NUCLEOTIDE SEQUENCE [LARGE SCALE GENOMIC DNA]</scope>
    <source>
        <strain evidence="6 7">MEV2011</strain>
    </source>
</reference>
<dbReference type="EMBL" id="JJRY01000006">
    <property type="protein sequence ID" value="KEF38658.1"/>
    <property type="molecule type" value="Genomic_DNA"/>
</dbReference>
<dbReference type="NCBIfam" id="NF033517">
    <property type="entry name" value="transpos_IS66"/>
    <property type="match status" value="1"/>
</dbReference>
<dbReference type="InterPro" id="IPR024463">
    <property type="entry name" value="Transposase_TnpC_homeodom"/>
</dbReference>
<evidence type="ECO:0000313" key="7">
    <source>
        <dbReference type="Proteomes" id="UP000027936"/>
    </source>
</evidence>
<feature type="domain" description="Transposase TnpC homeodomain" evidence="5">
    <location>
        <begin position="74"/>
        <end position="140"/>
    </location>
</feature>
<evidence type="ECO:0000259" key="5">
    <source>
        <dbReference type="Pfam" id="PF13007"/>
    </source>
</evidence>
<protein>
    <submittedName>
        <fullName evidence="6">Transposase</fullName>
    </submittedName>
</protein>
<evidence type="ECO:0000256" key="1">
    <source>
        <dbReference type="SAM" id="Coils"/>
    </source>
</evidence>
<gene>
    <name evidence="6" type="ORF">M670_01869</name>
</gene>
<evidence type="ECO:0000259" key="4">
    <source>
        <dbReference type="Pfam" id="PF13005"/>
    </source>
</evidence>
<dbReference type="Pfam" id="PF13005">
    <property type="entry name" value="zf-IS66"/>
    <property type="match status" value="1"/>
</dbReference>
<evidence type="ECO:0000256" key="2">
    <source>
        <dbReference type="SAM" id="MobiDB-lite"/>
    </source>
</evidence>
<feature type="domain" description="Transposase IS66 central" evidence="3">
    <location>
        <begin position="224"/>
        <end position="499"/>
    </location>
</feature>
<evidence type="ECO:0000313" key="6">
    <source>
        <dbReference type="EMBL" id="KEF38658.1"/>
    </source>
</evidence>
<dbReference type="AlphaFoldDB" id="A0A072NP46"/>
<feature type="region of interest" description="Disordered" evidence="2">
    <location>
        <begin position="92"/>
        <end position="125"/>
    </location>
</feature>
<sequence length="560" mass="64346">MTDFYLFSTIRNGIIGKNLYERKVVNDLGNVSSNNENQYEKLIRLLEEQLAQTNQQNKELSKKLDQSLKQNEALTEQLRHLTKLLYGSKTEKTKYNAPDGQGSLFDDDPSFSESEHTEEQSQQTISYTVVRKVQKKKRNDSLHDGIEVEAVHHHPKNTMCDCCQGQMIEIGSTIVREEAEFIPARMKKVQHIEHAYECKNCKGDPFQKAQIKRGKAPQAPIQRSISSPSVLAKVIYDKFMQYLPLYRQVKEWERYGLTTNDKNLSNWVIRAAHDWLSPIYEQMKHLMMAKSVLHVDETYAQIINRSDGKSGQTNAYNWVFRSVPCQGPIITLFQSSLSRARSVLEDFIDGFSGTIVCDGYSAYDKLKGVTFANCFAHIRRYWLKADSKNGQTGVNYCDDLYRLERKFKHLSPSKRRKKRQKYSKPIVDKFLEWVETSPFYGKNALAKAAEYTLNRANGLKTFLNDGRIEIDNNPAENAIRPSVVGRKNWIHSVSEAGAKANAICLSLAETAKANGVDFYRYLLKLLTDLPNLDIYQHQEILNQYMPWSKMIQAECGSKIK</sequence>
<dbReference type="Proteomes" id="UP000027936">
    <property type="component" value="Unassembled WGS sequence"/>
</dbReference>
<dbReference type="InterPro" id="IPR004291">
    <property type="entry name" value="Transposase_IS66_central"/>
</dbReference>